<feature type="compositionally biased region" description="Low complexity" evidence="1">
    <location>
        <begin position="142"/>
        <end position="181"/>
    </location>
</feature>
<dbReference type="OMA" id="DNDCHEC"/>
<dbReference type="KEGG" id="lel:PVL30_005281"/>
<accession>A5E6A7</accession>
<dbReference type="InParanoid" id="A5E6A7"/>
<gene>
    <name evidence="3" type="ORF">LELG_05146</name>
</gene>
<evidence type="ECO:0000256" key="1">
    <source>
        <dbReference type="SAM" id="MobiDB-lite"/>
    </source>
</evidence>
<dbReference type="EMBL" id="CH981531">
    <property type="protein sequence ID" value="EDK46965.1"/>
    <property type="molecule type" value="Genomic_DNA"/>
</dbReference>
<organism evidence="3 4">
    <name type="scientific">Lodderomyces elongisporus (strain ATCC 11503 / CBS 2605 / JCM 1781 / NBRC 1676 / NRRL YB-4239)</name>
    <name type="common">Yeast</name>
    <name type="synonym">Saccharomyces elongisporus</name>
    <dbReference type="NCBI Taxonomy" id="379508"/>
    <lineage>
        <taxon>Eukaryota</taxon>
        <taxon>Fungi</taxon>
        <taxon>Dikarya</taxon>
        <taxon>Ascomycota</taxon>
        <taxon>Saccharomycotina</taxon>
        <taxon>Pichiomycetes</taxon>
        <taxon>Debaryomycetaceae</taxon>
        <taxon>Candida/Lodderomyces clade</taxon>
        <taxon>Lodderomyces</taxon>
    </lineage>
</organism>
<sequence>MKLVSSLKIALFVTAVCAKTPKARRDHDDNDCHECVLARTRIDAACGQPPSNTTEVQSFLECVCRMNDDFFDDYSDCIDDCIQWNFFEPTDDDDRLRRYYCDLAANPSPVIDAMNAEATTVPGLIAWSDWDTSTMANMRTNMRTNNASPTTSPNANNNASPTTSPTTSPTATTNDNVNTDATTDRTETTRVEETTSATTSGNGSASGSVGALFMIILALI</sequence>
<name>A5E6A7_LODEL</name>
<feature type="compositionally biased region" description="Basic and acidic residues" evidence="1">
    <location>
        <begin position="182"/>
        <end position="193"/>
    </location>
</feature>
<keyword evidence="2" id="KW-0732">Signal</keyword>
<dbReference type="Proteomes" id="UP000001996">
    <property type="component" value="Unassembled WGS sequence"/>
</dbReference>
<dbReference type="HOGENOM" id="CLU_1256230_0_0_1"/>
<dbReference type="VEuPathDB" id="FungiDB:LELG_05146"/>
<evidence type="ECO:0000313" key="3">
    <source>
        <dbReference type="EMBL" id="EDK46965.1"/>
    </source>
</evidence>
<evidence type="ECO:0008006" key="5">
    <source>
        <dbReference type="Google" id="ProtNLM"/>
    </source>
</evidence>
<evidence type="ECO:0000313" key="4">
    <source>
        <dbReference type="Proteomes" id="UP000001996"/>
    </source>
</evidence>
<dbReference type="AlphaFoldDB" id="A5E6A7"/>
<reference evidence="3 4" key="1">
    <citation type="journal article" date="2009" name="Nature">
        <title>Evolution of pathogenicity and sexual reproduction in eight Candida genomes.</title>
        <authorList>
            <person name="Butler G."/>
            <person name="Rasmussen M.D."/>
            <person name="Lin M.F."/>
            <person name="Santos M.A."/>
            <person name="Sakthikumar S."/>
            <person name="Munro C.A."/>
            <person name="Rheinbay E."/>
            <person name="Grabherr M."/>
            <person name="Forche A."/>
            <person name="Reedy J.L."/>
            <person name="Agrafioti I."/>
            <person name="Arnaud M.B."/>
            <person name="Bates S."/>
            <person name="Brown A.J."/>
            <person name="Brunke S."/>
            <person name="Costanzo M.C."/>
            <person name="Fitzpatrick D.A."/>
            <person name="de Groot P.W."/>
            <person name="Harris D."/>
            <person name="Hoyer L.L."/>
            <person name="Hube B."/>
            <person name="Klis F.M."/>
            <person name="Kodira C."/>
            <person name="Lennard N."/>
            <person name="Logue M.E."/>
            <person name="Martin R."/>
            <person name="Neiman A.M."/>
            <person name="Nikolaou E."/>
            <person name="Quail M.A."/>
            <person name="Quinn J."/>
            <person name="Santos M.C."/>
            <person name="Schmitzberger F.F."/>
            <person name="Sherlock G."/>
            <person name="Shah P."/>
            <person name="Silverstein K.A."/>
            <person name="Skrzypek M.S."/>
            <person name="Soll D."/>
            <person name="Staggs R."/>
            <person name="Stansfield I."/>
            <person name="Stumpf M.P."/>
            <person name="Sudbery P.E."/>
            <person name="Srikantha T."/>
            <person name="Zeng Q."/>
            <person name="Berman J."/>
            <person name="Berriman M."/>
            <person name="Heitman J."/>
            <person name="Gow N.A."/>
            <person name="Lorenz M.C."/>
            <person name="Birren B.W."/>
            <person name="Kellis M."/>
            <person name="Cuomo C.A."/>
        </authorList>
    </citation>
    <scope>NUCLEOTIDE SEQUENCE [LARGE SCALE GENOMIC DNA]</scope>
    <source>
        <strain evidence="4">ATCC 11503 / BCRC 21390 / CBS 2605 / JCM 1781 / NBRC 1676 / NRRL YB-4239</strain>
    </source>
</reference>
<protein>
    <recommendedName>
        <fullName evidence="5">Extracellular membrane protein CFEM domain-containing protein</fullName>
    </recommendedName>
</protein>
<evidence type="ECO:0000256" key="2">
    <source>
        <dbReference type="SAM" id="SignalP"/>
    </source>
</evidence>
<feature type="compositionally biased region" description="Low complexity" evidence="1">
    <location>
        <begin position="194"/>
        <end position="205"/>
    </location>
</feature>
<feature type="signal peptide" evidence="2">
    <location>
        <begin position="1"/>
        <end position="18"/>
    </location>
</feature>
<keyword evidence="4" id="KW-1185">Reference proteome</keyword>
<feature type="region of interest" description="Disordered" evidence="1">
    <location>
        <begin position="142"/>
        <end position="205"/>
    </location>
</feature>
<dbReference type="GeneID" id="5230862"/>
<feature type="chain" id="PRO_5002680693" description="Extracellular membrane protein CFEM domain-containing protein" evidence="2">
    <location>
        <begin position="19"/>
        <end position="220"/>
    </location>
</feature>
<proteinExistence type="predicted"/>